<dbReference type="AlphaFoldDB" id="A0A1H8IXX6"/>
<keyword evidence="5" id="KW-1185">Reference proteome</keyword>
<gene>
    <name evidence="4" type="ORF">SAMN05216267_100950</name>
</gene>
<dbReference type="RefSeq" id="WP_069466995.1">
    <property type="nucleotide sequence ID" value="NZ_FODD01000009.1"/>
</dbReference>
<evidence type="ECO:0000256" key="3">
    <source>
        <dbReference type="RuleBase" id="RU000363"/>
    </source>
</evidence>
<evidence type="ECO:0000313" key="4">
    <source>
        <dbReference type="EMBL" id="SEN73463.1"/>
    </source>
</evidence>
<dbReference type="PANTHER" id="PTHR44169">
    <property type="entry name" value="NADPH-DEPENDENT 1-ACYLDIHYDROXYACETONE PHOSPHATE REDUCTASE"/>
    <property type="match status" value="1"/>
</dbReference>
<comment type="similarity">
    <text evidence="1 3">Belongs to the short-chain dehydrogenases/reductases (SDR) family.</text>
</comment>
<dbReference type="STRING" id="310780.SAMN05216267_100950"/>
<accession>A0A1H8IXX6</accession>
<name>A0A1H8IXX6_9ACTN</name>
<dbReference type="PRINTS" id="PR00080">
    <property type="entry name" value="SDRFAMILY"/>
</dbReference>
<dbReference type="PRINTS" id="PR00081">
    <property type="entry name" value="GDHRDH"/>
</dbReference>
<dbReference type="Pfam" id="PF00106">
    <property type="entry name" value="adh_short"/>
    <property type="match status" value="1"/>
</dbReference>
<organism evidence="4 5">
    <name type="scientific">Actinacidiphila rubida</name>
    <dbReference type="NCBI Taxonomy" id="310780"/>
    <lineage>
        <taxon>Bacteria</taxon>
        <taxon>Bacillati</taxon>
        <taxon>Actinomycetota</taxon>
        <taxon>Actinomycetes</taxon>
        <taxon>Kitasatosporales</taxon>
        <taxon>Streptomycetaceae</taxon>
        <taxon>Actinacidiphila</taxon>
    </lineage>
</organism>
<dbReference type="NCBIfam" id="NF006119">
    <property type="entry name" value="PRK08264.1-5"/>
    <property type="match status" value="1"/>
</dbReference>
<dbReference type="Gene3D" id="3.40.50.720">
    <property type="entry name" value="NAD(P)-binding Rossmann-like Domain"/>
    <property type="match status" value="1"/>
</dbReference>
<dbReference type="OrthoDB" id="3212478at2"/>
<keyword evidence="2" id="KW-0560">Oxidoreductase</keyword>
<reference evidence="4 5" key="1">
    <citation type="submission" date="2016-10" db="EMBL/GenBank/DDBJ databases">
        <authorList>
            <person name="de Groot N.N."/>
        </authorList>
    </citation>
    <scope>NUCLEOTIDE SEQUENCE [LARGE SCALE GENOMIC DNA]</scope>
    <source>
        <strain evidence="4 5">CGMCC 4.2026</strain>
    </source>
</reference>
<dbReference type="GO" id="GO:0016491">
    <property type="term" value="F:oxidoreductase activity"/>
    <property type="evidence" value="ECO:0007669"/>
    <property type="project" value="UniProtKB-KW"/>
</dbReference>
<evidence type="ECO:0000313" key="5">
    <source>
        <dbReference type="Proteomes" id="UP000181951"/>
    </source>
</evidence>
<dbReference type="Proteomes" id="UP000181951">
    <property type="component" value="Unassembled WGS sequence"/>
</dbReference>
<protein>
    <submittedName>
        <fullName evidence="4">Short-chain dehydrogenase</fullName>
    </submittedName>
</protein>
<evidence type="ECO:0000256" key="2">
    <source>
        <dbReference type="ARBA" id="ARBA00023002"/>
    </source>
</evidence>
<dbReference type="SUPFAM" id="SSF51735">
    <property type="entry name" value="NAD(P)-binding Rossmann-fold domains"/>
    <property type="match status" value="1"/>
</dbReference>
<dbReference type="PANTHER" id="PTHR44169:SF6">
    <property type="entry name" value="NADPH-DEPENDENT 1-ACYLDIHYDROXYACETONE PHOSPHATE REDUCTASE"/>
    <property type="match status" value="1"/>
</dbReference>
<proteinExistence type="inferred from homology"/>
<dbReference type="InterPro" id="IPR002347">
    <property type="entry name" value="SDR_fam"/>
</dbReference>
<sequence length="227" mass="23452">MKINGSIALVTGGNRGIGAQFVTDLLERGAAKVYAAARDPRKVTAPGAVPLQLDITDPESVRAAAEQAGDVTLLVNNAGISTGASLLDGSTEDYLREYETHVLGTLAMNRAFAPVLARNGGGGILTVHSVLSWVTQPAAAAYSAAKAAQWSLTNAWRIQLADQGTQVTGLHVGYVDTDLAAHIDAPKSSTADVVRVALDGFEEGRPEVLADALTESVKASLALPPAV</sequence>
<dbReference type="EMBL" id="FODD01000009">
    <property type="protein sequence ID" value="SEN73463.1"/>
    <property type="molecule type" value="Genomic_DNA"/>
</dbReference>
<dbReference type="InterPro" id="IPR036291">
    <property type="entry name" value="NAD(P)-bd_dom_sf"/>
</dbReference>
<evidence type="ECO:0000256" key="1">
    <source>
        <dbReference type="ARBA" id="ARBA00006484"/>
    </source>
</evidence>